<proteinExistence type="inferred from homology"/>
<accession>A0A7S3WLB3</accession>
<protein>
    <recommendedName>
        <fullName evidence="5">60S ribosomal protein L36</fullName>
    </recommendedName>
</protein>
<reference evidence="4" key="1">
    <citation type="submission" date="2021-01" db="EMBL/GenBank/DDBJ databases">
        <authorList>
            <person name="Corre E."/>
            <person name="Pelletier E."/>
            <person name="Niang G."/>
            <person name="Scheremetjew M."/>
            <person name="Finn R."/>
            <person name="Kale V."/>
            <person name="Holt S."/>
            <person name="Cochrane G."/>
            <person name="Meng A."/>
            <person name="Brown T."/>
            <person name="Cohen L."/>
        </authorList>
    </citation>
    <scope>NUCLEOTIDE SEQUENCE</scope>
    <source>
        <strain evidence="4">SPMC142</strain>
    </source>
</reference>
<dbReference type="InterPro" id="IPR038097">
    <property type="entry name" value="Ribosomal_eL36_sf"/>
</dbReference>
<keyword evidence="2" id="KW-0689">Ribosomal protein</keyword>
<dbReference type="PANTHER" id="PTHR10114">
    <property type="entry name" value="60S RIBOSOMAL PROTEIN L36"/>
    <property type="match status" value="1"/>
</dbReference>
<organism evidence="4">
    <name type="scientific">Strombidinopsis acuminata</name>
    <dbReference type="NCBI Taxonomy" id="141414"/>
    <lineage>
        <taxon>Eukaryota</taxon>
        <taxon>Sar</taxon>
        <taxon>Alveolata</taxon>
        <taxon>Ciliophora</taxon>
        <taxon>Intramacronucleata</taxon>
        <taxon>Spirotrichea</taxon>
        <taxon>Choreotrichia</taxon>
        <taxon>Choreotrichida</taxon>
        <taxon>Strombidinopsidae</taxon>
        <taxon>Strombidinopsis</taxon>
    </lineage>
</organism>
<evidence type="ECO:0000313" key="4">
    <source>
        <dbReference type="EMBL" id="CAE0564722.1"/>
    </source>
</evidence>
<evidence type="ECO:0008006" key="5">
    <source>
        <dbReference type="Google" id="ProtNLM"/>
    </source>
</evidence>
<sequence>MEQKTGLFVGLNHGFVITKPAKDATKAKVAYRKGSLGKRVAAVREVIREVVGFTPLERKMMELIRTGVPAKEKRANKLARARLGSYKRSLVKRTMVDNIIMSQKKK</sequence>
<dbReference type="GO" id="GO:0005840">
    <property type="term" value="C:ribosome"/>
    <property type="evidence" value="ECO:0007669"/>
    <property type="project" value="UniProtKB-KW"/>
</dbReference>
<dbReference type="InterPro" id="IPR000509">
    <property type="entry name" value="Ribosomal_eL36"/>
</dbReference>
<keyword evidence="3" id="KW-0687">Ribonucleoprotein</keyword>
<dbReference type="GO" id="GO:0006412">
    <property type="term" value="P:translation"/>
    <property type="evidence" value="ECO:0007669"/>
    <property type="project" value="InterPro"/>
</dbReference>
<dbReference type="Gene3D" id="1.10.10.1760">
    <property type="entry name" value="60S ribosomal protein L36"/>
    <property type="match status" value="1"/>
</dbReference>
<dbReference type="GO" id="GO:0003735">
    <property type="term" value="F:structural constituent of ribosome"/>
    <property type="evidence" value="ECO:0007669"/>
    <property type="project" value="InterPro"/>
</dbReference>
<evidence type="ECO:0000256" key="2">
    <source>
        <dbReference type="ARBA" id="ARBA00022980"/>
    </source>
</evidence>
<dbReference type="AlphaFoldDB" id="A0A7S3WLB3"/>
<gene>
    <name evidence="4" type="ORF">SACU0126_LOCUS18279</name>
</gene>
<dbReference type="EMBL" id="HBIQ01057443">
    <property type="protein sequence ID" value="CAE0564722.1"/>
    <property type="molecule type" value="Transcribed_RNA"/>
</dbReference>
<evidence type="ECO:0000256" key="1">
    <source>
        <dbReference type="ARBA" id="ARBA00006509"/>
    </source>
</evidence>
<name>A0A7S3WLB3_9SPIT</name>
<dbReference type="FunFam" id="1.10.10.1760:FF:000001">
    <property type="entry name" value="60S ribosomal protein L36"/>
    <property type="match status" value="1"/>
</dbReference>
<comment type="similarity">
    <text evidence="1">Belongs to the eukaryotic ribosomal protein eL36 family.</text>
</comment>
<dbReference type="Pfam" id="PF01158">
    <property type="entry name" value="Ribosomal_L36e"/>
    <property type="match status" value="1"/>
</dbReference>
<evidence type="ECO:0000256" key="3">
    <source>
        <dbReference type="ARBA" id="ARBA00023274"/>
    </source>
</evidence>
<dbReference type="GO" id="GO:1990904">
    <property type="term" value="C:ribonucleoprotein complex"/>
    <property type="evidence" value="ECO:0007669"/>
    <property type="project" value="UniProtKB-KW"/>
</dbReference>